<dbReference type="EMBL" id="DSDK01000108">
    <property type="protein sequence ID" value="HDR50354.1"/>
    <property type="molecule type" value="Genomic_DNA"/>
</dbReference>
<feature type="signal peptide" evidence="1">
    <location>
        <begin position="1"/>
        <end position="23"/>
    </location>
</feature>
<dbReference type="Pfam" id="PF04389">
    <property type="entry name" value="Peptidase_M28"/>
    <property type="match status" value="1"/>
</dbReference>
<keyword evidence="1" id="KW-0732">Signal</keyword>
<dbReference type="Gene3D" id="3.40.630.10">
    <property type="entry name" value="Zn peptidases"/>
    <property type="match status" value="1"/>
</dbReference>
<evidence type="ECO:0000256" key="1">
    <source>
        <dbReference type="SAM" id="SignalP"/>
    </source>
</evidence>
<proteinExistence type="predicted"/>
<feature type="domain" description="Peptidase M28" evidence="2">
    <location>
        <begin position="342"/>
        <end position="519"/>
    </location>
</feature>
<feature type="non-terminal residue" evidence="3">
    <location>
        <position position="519"/>
    </location>
</feature>
<reference evidence="3" key="1">
    <citation type="journal article" date="2020" name="mSystems">
        <title>Genome- and Community-Level Interaction Insights into Carbon Utilization and Element Cycling Functions of Hydrothermarchaeota in Hydrothermal Sediment.</title>
        <authorList>
            <person name="Zhou Z."/>
            <person name="Liu Y."/>
            <person name="Xu W."/>
            <person name="Pan J."/>
            <person name="Luo Z.H."/>
            <person name="Li M."/>
        </authorList>
    </citation>
    <scope>NUCLEOTIDE SEQUENCE [LARGE SCALE GENOMIC DNA]</scope>
    <source>
        <strain evidence="3">SpSt-1217</strain>
    </source>
</reference>
<organism evidence="3">
    <name type="scientific">Mariniphaga anaerophila</name>
    <dbReference type="NCBI Taxonomy" id="1484053"/>
    <lineage>
        <taxon>Bacteria</taxon>
        <taxon>Pseudomonadati</taxon>
        <taxon>Bacteroidota</taxon>
        <taxon>Bacteroidia</taxon>
        <taxon>Marinilabiliales</taxon>
        <taxon>Prolixibacteraceae</taxon>
        <taxon>Mariniphaga</taxon>
    </lineage>
</organism>
<dbReference type="InterPro" id="IPR007484">
    <property type="entry name" value="Peptidase_M28"/>
</dbReference>
<name>A0A831LKI7_9BACT</name>
<evidence type="ECO:0000259" key="2">
    <source>
        <dbReference type="Pfam" id="PF04389"/>
    </source>
</evidence>
<dbReference type="GO" id="GO:0008235">
    <property type="term" value="F:metalloexopeptidase activity"/>
    <property type="evidence" value="ECO:0007669"/>
    <property type="project" value="InterPro"/>
</dbReference>
<dbReference type="SUPFAM" id="SSF53187">
    <property type="entry name" value="Zn-dependent exopeptidases"/>
    <property type="match status" value="1"/>
</dbReference>
<dbReference type="SUPFAM" id="SSF52025">
    <property type="entry name" value="PA domain"/>
    <property type="match status" value="1"/>
</dbReference>
<comment type="caution">
    <text evidence="3">The sequence shown here is derived from an EMBL/GenBank/DDBJ whole genome shotgun (WGS) entry which is preliminary data.</text>
</comment>
<feature type="chain" id="PRO_5032295644" evidence="1">
    <location>
        <begin position="24"/>
        <end position="519"/>
    </location>
</feature>
<gene>
    <name evidence="3" type="ORF">ENN90_01865</name>
</gene>
<dbReference type="InterPro" id="IPR046450">
    <property type="entry name" value="PA_dom_sf"/>
</dbReference>
<evidence type="ECO:0000313" key="3">
    <source>
        <dbReference type="EMBL" id="HDR50354.1"/>
    </source>
</evidence>
<dbReference type="PANTHER" id="PTHR12147:SF26">
    <property type="entry name" value="PEPTIDASE M28 DOMAIN-CONTAINING PROTEIN"/>
    <property type="match status" value="1"/>
</dbReference>
<protein>
    <submittedName>
        <fullName evidence="3">M20/M25/M40 family metallo-hydrolase</fullName>
    </submittedName>
</protein>
<accession>A0A831LKI7</accession>
<dbReference type="PANTHER" id="PTHR12147">
    <property type="entry name" value="METALLOPEPTIDASE M28 FAMILY MEMBER"/>
    <property type="match status" value="1"/>
</dbReference>
<dbReference type="AlphaFoldDB" id="A0A831LKI7"/>
<dbReference type="Proteomes" id="UP000886047">
    <property type="component" value="Unassembled WGS sequence"/>
</dbReference>
<sequence length="519" mass="57578">MVLKLKKVLALSFLVLVFGVVNAQNEVDKGLDAITESAVKGQLEFLASDWTEGRGVGTRGAYLAADYIASVFKIYGVKPFGDVKYNIPSRRERMEGKQPTIDTTFYQNFSLLEYTPGKEQSLSVVTSTRGNESAVDFNFQSDFNVNPGTVGRSGKAPLVFAGYGFADEDGAYNDLKNIDVNGKIAVILTGFPGHRDSSSVAFEKFAPRGRYAQYYMERNKTEKLSQAGAIAVIQVNPDADPSLNWAQNRIYPVKGDYFEADEPFPTYYDYRMTLPGDSLQSDLPVFSVSKRLVNEILADTGIGLEDFEKAAAEKMQPASRELSGKLVSFRTTVDSRIVKARNVLGMIEGEKKDEFIVVGGHYDHVGKWNGWIWNGADDNASGTVGVMTIAKAFKATGKKPEKTVIFAAWTGEEKGLWGSRYFVREAMKKEMNIVLKLNYDMIARDAENDTEKNKATMTYTKANAGIETITRQHIDEFGINLDLTYRASERPSGGSDHAPFAQEGIPIFYFMAAMHPDYH</sequence>
<dbReference type="GO" id="GO:0006508">
    <property type="term" value="P:proteolysis"/>
    <property type="evidence" value="ECO:0007669"/>
    <property type="project" value="InterPro"/>
</dbReference>
<dbReference type="Gene3D" id="3.50.30.30">
    <property type="match status" value="1"/>
</dbReference>
<dbReference type="InterPro" id="IPR045175">
    <property type="entry name" value="M28_fam"/>
</dbReference>